<evidence type="ECO:0000256" key="2">
    <source>
        <dbReference type="SAM" id="Phobius"/>
    </source>
</evidence>
<protein>
    <recommendedName>
        <fullName evidence="3">CAAX prenyl protease 2/Lysostaphin resistance protein A-like domain-containing protein</fullName>
    </recommendedName>
</protein>
<sequence>MLVIFLVRQTLIASFRKLKPLDYLLYLPSLAFFQILLTIIIAIILSITGHTSASLMGSDNNFLATVNDQFKSQTILLVMNHIWIGIIGPFVENILFIYFIQGQLLKSMNQPDSSKLSKAFQIVLVTILFMCWHLKSLNDFSDPGFYRYIALIWMPFIYVKTNSLAKTIVTHIGLNSIGILIYFV</sequence>
<dbReference type="Pfam" id="PF02517">
    <property type="entry name" value="Rce1-like"/>
    <property type="match status" value="1"/>
</dbReference>
<dbReference type="InterPro" id="IPR003675">
    <property type="entry name" value="Rce1/LyrA-like_dom"/>
</dbReference>
<dbReference type="EMBL" id="AZFE01000002">
    <property type="protein sequence ID" value="KRL58084.1"/>
    <property type="molecule type" value="Genomic_DNA"/>
</dbReference>
<feature type="transmembrane region" description="Helical" evidence="2">
    <location>
        <begin position="75"/>
        <end position="99"/>
    </location>
</feature>
<evidence type="ECO:0000259" key="3">
    <source>
        <dbReference type="Pfam" id="PF02517"/>
    </source>
</evidence>
<evidence type="ECO:0000256" key="1">
    <source>
        <dbReference type="ARBA" id="ARBA00009067"/>
    </source>
</evidence>
<comment type="caution">
    <text evidence="4">The sequence shown here is derived from an EMBL/GenBank/DDBJ whole genome shotgun (WGS) entry which is preliminary data.</text>
</comment>
<dbReference type="PATRIC" id="fig|1423778.4.peg.173"/>
<proteinExistence type="inferred from homology"/>
<name>A0A0R1RS94_9LACO</name>
<dbReference type="Proteomes" id="UP000051697">
    <property type="component" value="Unassembled WGS sequence"/>
</dbReference>
<evidence type="ECO:0000313" key="5">
    <source>
        <dbReference type="Proteomes" id="UP000051697"/>
    </source>
</evidence>
<gene>
    <name evidence="4" type="ORF">FC70_GL000157</name>
</gene>
<dbReference type="KEGG" id="lol:LACOL_1638"/>
<accession>A0A0R1RS94</accession>
<feature type="transmembrane region" description="Helical" evidence="2">
    <location>
        <begin position="23"/>
        <end position="47"/>
    </location>
</feature>
<comment type="similarity">
    <text evidence="1">Belongs to the UPF0177 family.</text>
</comment>
<organism evidence="4 5">
    <name type="scientific">Paucilactobacillus oligofermentans DSM 15707 = LMG 22743</name>
    <dbReference type="NCBI Taxonomy" id="1423778"/>
    <lineage>
        <taxon>Bacteria</taxon>
        <taxon>Bacillati</taxon>
        <taxon>Bacillota</taxon>
        <taxon>Bacilli</taxon>
        <taxon>Lactobacillales</taxon>
        <taxon>Lactobacillaceae</taxon>
        <taxon>Paucilactobacillus</taxon>
    </lineage>
</organism>
<keyword evidence="2" id="KW-0472">Membrane</keyword>
<dbReference type="RefSeq" id="WP_057889118.1">
    <property type="nucleotide sequence ID" value="NZ_AZFE01000002.1"/>
</dbReference>
<dbReference type="AlphaFoldDB" id="A0A0R1RS94"/>
<dbReference type="GO" id="GO:0080120">
    <property type="term" value="P:CAAX-box protein maturation"/>
    <property type="evidence" value="ECO:0007669"/>
    <property type="project" value="UniProtKB-ARBA"/>
</dbReference>
<keyword evidence="2" id="KW-0812">Transmembrane</keyword>
<evidence type="ECO:0000313" key="4">
    <source>
        <dbReference type="EMBL" id="KRL58084.1"/>
    </source>
</evidence>
<keyword evidence="5" id="KW-1185">Reference proteome</keyword>
<dbReference type="GO" id="GO:0004175">
    <property type="term" value="F:endopeptidase activity"/>
    <property type="evidence" value="ECO:0007669"/>
    <property type="project" value="UniProtKB-ARBA"/>
</dbReference>
<feature type="domain" description="CAAX prenyl protease 2/Lysostaphin resistance protein A-like" evidence="3">
    <location>
        <begin position="78"/>
        <end position="176"/>
    </location>
</feature>
<reference evidence="4 5" key="1">
    <citation type="journal article" date="2015" name="Genome Announc.">
        <title>Expanding the biotechnology potential of lactobacilli through comparative genomics of 213 strains and associated genera.</title>
        <authorList>
            <person name="Sun Z."/>
            <person name="Harris H.M."/>
            <person name="McCann A."/>
            <person name="Guo C."/>
            <person name="Argimon S."/>
            <person name="Zhang W."/>
            <person name="Yang X."/>
            <person name="Jeffery I.B."/>
            <person name="Cooney J.C."/>
            <person name="Kagawa T.F."/>
            <person name="Liu W."/>
            <person name="Song Y."/>
            <person name="Salvetti E."/>
            <person name="Wrobel A."/>
            <person name="Rasinkangas P."/>
            <person name="Parkhill J."/>
            <person name="Rea M.C."/>
            <person name="O'Sullivan O."/>
            <person name="Ritari J."/>
            <person name="Douillard F.P."/>
            <person name="Paul Ross R."/>
            <person name="Yang R."/>
            <person name="Briner A.E."/>
            <person name="Felis G.E."/>
            <person name="de Vos W.M."/>
            <person name="Barrangou R."/>
            <person name="Klaenhammer T.R."/>
            <person name="Caufield P.W."/>
            <person name="Cui Y."/>
            <person name="Zhang H."/>
            <person name="O'Toole P.W."/>
        </authorList>
    </citation>
    <scope>NUCLEOTIDE SEQUENCE [LARGE SCALE GENOMIC DNA]</scope>
    <source>
        <strain evidence="4 5">DSM 15707</strain>
    </source>
</reference>
<keyword evidence="2" id="KW-1133">Transmembrane helix</keyword>